<feature type="transmembrane region" description="Helical" evidence="1">
    <location>
        <begin position="105"/>
        <end position="124"/>
    </location>
</feature>
<reference evidence="3 4" key="1">
    <citation type="submission" date="2015-10" db="EMBL/GenBank/DDBJ databases">
        <title>Draft genome sequence of Streptomyces sp. RV15, isolated from a marine sponge.</title>
        <authorList>
            <person name="Ruckert C."/>
            <person name="Abdelmohsen U.R."/>
            <person name="Winkler A."/>
            <person name="Hentschel U."/>
            <person name="Kalinowski J."/>
            <person name="Kampfer P."/>
            <person name="Glaeser S."/>
        </authorList>
    </citation>
    <scope>NUCLEOTIDE SEQUENCE [LARGE SCALE GENOMIC DNA]</scope>
    <source>
        <strain evidence="3 4">RV15</strain>
    </source>
</reference>
<dbReference type="STRING" id="909626.AQJ91_40465"/>
<keyword evidence="1" id="KW-1133">Transmembrane helix</keyword>
<evidence type="ECO:0000256" key="2">
    <source>
        <dbReference type="SAM" id="SignalP"/>
    </source>
</evidence>
<dbReference type="AlphaFoldDB" id="A0A101URM9"/>
<evidence type="ECO:0000313" key="3">
    <source>
        <dbReference type="EMBL" id="KUO15588.1"/>
    </source>
</evidence>
<evidence type="ECO:0000313" key="4">
    <source>
        <dbReference type="Proteomes" id="UP000053260"/>
    </source>
</evidence>
<name>A0A101URM9_9ACTN</name>
<dbReference type="OrthoDB" id="5681216at2"/>
<protein>
    <recommendedName>
        <fullName evidence="5">Excalibur calcium-binding protein</fullName>
    </recommendedName>
</protein>
<keyword evidence="1" id="KW-0472">Membrane</keyword>
<evidence type="ECO:0000256" key="1">
    <source>
        <dbReference type="SAM" id="Phobius"/>
    </source>
</evidence>
<feature type="signal peptide" evidence="2">
    <location>
        <begin position="1"/>
        <end position="28"/>
    </location>
</feature>
<dbReference type="RefSeq" id="WP_067032593.1">
    <property type="nucleotide sequence ID" value="NZ_KQ949114.1"/>
</dbReference>
<gene>
    <name evidence="3" type="ORF">AQJ91_40465</name>
</gene>
<organism evidence="3 4">
    <name type="scientific">Streptomyces dysideae</name>
    <dbReference type="NCBI Taxonomy" id="909626"/>
    <lineage>
        <taxon>Bacteria</taxon>
        <taxon>Bacillati</taxon>
        <taxon>Actinomycetota</taxon>
        <taxon>Actinomycetes</taxon>
        <taxon>Kitasatosporales</taxon>
        <taxon>Streptomycetaceae</taxon>
        <taxon>Streptomyces</taxon>
    </lineage>
</organism>
<proteinExistence type="predicted"/>
<evidence type="ECO:0008006" key="5">
    <source>
        <dbReference type="Google" id="ProtNLM"/>
    </source>
</evidence>
<dbReference type="Proteomes" id="UP000053260">
    <property type="component" value="Unassembled WGS sequence"/>
</dbReference>
<dbReference type="EMBL" id="LMXB01000109">
    <property type="protein sequence ID" value="KUO15588.1"/>
    <property type="molecule type" value="Genomic_DNA"/>
</dbReference>
<accession>A0A101URM9</accession>
<comment type="caution">
    <text evidence="3">The sequence shown here is derived from an EMBL/GenBank/DDBJ whole genome shotgun (WGS) entry which is preliminary data.</text>
</comment>
<keyword evidence="2" id="KW-0732">Signal</keyword>
<feature type="chain" id="PRO_5007108330" description="Excalibur calcium-binding protein" evidence="2">
    <location>
        <begin position="29"/>
        <end position="132"/>
    </location>
</feature>
<keyword evidence="4" id="KW-1185">Reference proteome</keyword>
<sequence length="132" mass="13697">MKIRGHALCTAAITVLLAAGPTVGLAHAQADLDCSDFAFQEDAQAELNRNLNDPHRLDEDRGTDDGITCEVLPRRGTTGVTASQLPARGVNADVGGSTGPSVLEVAVGAGLAVSAFALAAGHTVRRRRRLSR</sequence>
<keyword evidence="1" id="KW-0812">Transmembrane</keyword>